<evidence type="ECO:0000256" key="4">
    <source>
        <dbReference type="ARBA" id="ARBA00012030"/>
    </source>
</evidence>
<keyword evidence="5 8" id="KW-0227">DNA damage</keyword>
<name>A0ABU1YXA0_9MICC</name>
<keyword evidence="13" id="KW-1185">Reference proteome</keyword>
<dbReference type="PANTHER" id="PTHR11264:SF0">
    <property type="entry name" value="URACIL-DNA GLYCOSYLASE"/>
    <property type="match status" value="1"/>
</dbReference>
<keyword evidence="12" id="KW-0326">Glycosidase</keyword>
<evidence type="ECO:0000256" key="2">
    <source>
        <dbReference type="ARBA" id="ARBA00002631"/>
    </source>
</evidence>
<dbReference type="InterPro" id="IPR036895">
    <property type="entry name" value="Uracil-DNA_glycosylase-like_sf"/>
</dbReference>
<dbReference type="Gene3D" id="3.40.470.10">
    <property type="entry name" value="Uracil-DNA glycosylase-like domain"/>
    <property type="match status" value="1"/>
</dbReference>
<dbReference type="CDD" id="cd10027">
    <property type="entry name" value="UDG-F1-like"/>
    <property type="match status" value="1"/>
</dbReference>
<evidence type="ECO:0000313" key="12">
    <source>
        <dbReference type="EMBL" id="MDR7292990.1"/>
    </source>
</evidence>
<gene>
    <name evidence="8" type="primary">ung</name>
    <name evidence="12" type="ORF">J2S67_000258</name>
</gene>
<dbReference type="InterPro" id="IPR005122">
    <property type="entry name" value="Uracil-DNA_glycosylase-like"/>
</dbReference>
<dbReference type="EMBL" id="JAVDXX010000001">
    <property type="protein sequence ID" value="MDR7292990.1"/>
    <property type="molecule type" value="Genomic_DNA"/>
</dbReference>
<dbReference type="NCBIfam" id="NF003588">
    <property type="entry name" value="PRK05254.1-1"/>
    <property type="match status" value="1"/>
</dbReference>
<sequence length="285" mass="30538">MSALPADALPAVIVPTSAEVSADPSSWFPRWRERWLSWGVAPAWCDVLAGLGPQLGRVGDELAARLAAGERILPAPQHVFRALSIPPEDVRVLIIGQDPYPTEGHPIGLAFACDASVRPLPRSLVNIYRELADDVGLAPAAHGDLSRWLAQGVMLLNSSLTVTRGEAGSHSRCGWHEVTGAIVSELGRRGARRQGSGQHGPGRYGSGHYGSGQQTQGQYGAGAPVCILWGRHAQSFEPMLQEHPVIKSAHPSPLSARRGFFGSRPFSRANQALVSMGYDPIDWTV</sequence>
<comment type="catalytic activity">
    <reaction evidence="1 8">
        <text>Hydrolyzes single-stranded DNA or mismatched double-stranded DNA and polynucleotides, releasing free uracil.</text>
        <dbReference type="EC" id="3.2.2.27"/>
    </reaction>
</comment>
<comment type="function">
    <text evidence="2 8">Excises uracil residues from the DNA which can arise as a result of misincorporation of dUMP residues by DNA polymerase or due to deamination of cytosine.</text>
</comment>
<comment type="similarity">
    <text evidence="3 8">Belongs to the uracil-DNA glycosylase (UDG) superfamily. UNG family.</text>
</comment>
<feature type="domain" description="Uracil-DNA glycosylase-like" evidence="11">
    <location>
        <begin position="83"/>
        <end position="273"/>
    </location>
</feature>
<evidence type="ECO:0000256" key="10">
    <source>
        <dbReference type="SAM" id="MobiDB-lite"/>
    </source>
</evidence>
<keyword evidence="8" id="KW-0963">Cytoplasm</keyword>
<evidence type="ECO:0000256" key="8">
    <source>
        <dbReference type="HAMAP-Rule" id="MF_00148"/>
    </source>
</evidence>
<evidence type="ECO:0000313" key="13">
    <source>
        <dbReference type="Proteomes" id="UP001180715"/>
    </source>
</evidence>
<dbReference type="SMART" id="SM00987">
    <property type="entry name" value="UreE_C"/>
    <property type="match status" value="1"/>
</dbReference>
<dbReference type="InterPro" id="IPR002043">
    <property type="entry name" value="UDG_fam1"/>
</dbReference>
<dbReference type="RefSeq" id="WP_083285504.1">
    <property type="nucleotide sequence ID" value="NZ_JAKRCW010000004.1"/>
</dbReference>
<keyword evidence="6 8" id="KW-0378">Hydrolase</keyword>
<evidence type="ECO:0000256" key="7">
    <source>
        <dbReference type="ARBA" id="ARBA00023204"/>
    </source>
</evidence>
<comment type="subcellular location">
    <subcellularLocation>
        <location evidence="8">Cytoplasm</location>
    </subcellularLocation>
</comment>
<dbReference type="HAMAP" id="MF_00148">
    <property type="entry name" value="UDG"/>
    <property type="match status" value="1"/>
</dbReference>
<comment type="caution">
    <text evidence="12">The sequence shown here is derived from an EMBL/GenBank/DDBJ whole genome shotgun (WGS) entry which is preliminary data.</text>
</comment>
<proteinExistence type="inferred from homology"/>
<reference evidence="12" key="1">
    <citation type="submission" date="2023-07" db="EMBL/GenBank/DDBJ databases">
        <title>Sequencing the genomes of 1000 actinobacteria strains.</title>
        <authorList>
            <person name="Klenk H.-P."/>
        </authorList>
    </citation>
    <scope>NUCLEOTIDE SEQUENCE</scope>
    <source>
        <strain evidence="12">DSM 13068</strain>
    </source>
</reference>
<evidence type="ECO:0000256" key="3">
    <source>
        <dbReference type="ARBA" id="ARBA00008184"/>
    </source>
</evidence>
<dbReference type="Proteomes" id="UP001180715">
    <property type="component" value="Unassembled WGS sequence"/>
</dbReference>
<dbReference type="GO" id="GO:0004844">
    <property type="term" value="F:uracil DNA N-glycosylase activity"/>
    <property type="evidence" value="ECO:0007669"/>
    <property type="project" value="UniProtKB-EC"/>
</dbReference>
<dbReference type="SMART" id="SM00986">
    <property type="entry name" value="UDG"/>
    <property type="match status" value="1"/>
</dbReference>
<dbReference type="SUPFAM" id="SSF52141">
    <property type="entry name" value="Uracil-DNA glycosylase-like"/>
    <property type="match status" value="2"/>
</dbReference>
<evidence type="ECO:0000256" key="5">
    <source>
        <dbReference type="ARBA" id="ARBA00022763"/>
    </source>
</evidence>
<feature type="active site" description="Proton acceptor" evidence="8 9">
    <location>
        <position position="98"/>
    </location>
</feature>
<evidence type="ECO:0000256" key="6">
    <source>
        <dbReference type="ARBA" id="ARBA00022801"/>
    </source>
</evidence>
<dbReference type="EC" id="3.2.2.27" evidence="4 8"/>
<dbReference type="PROSITE" id="PS00130">
    <property type="entry name" value="U_DNA_GLYCOSYLASE"/>
    <property type="match status" value="1"/>
</dbReference>
<evidence type="ECO:0000256" key="1">
    <source>
        <dbReference type="ARBA" id="ARBA00001400"/>
    </source>
</evidence>
<evidence type="ECO:0000259" key="11">
    <source>
        <dbReference type="SMART" id="SM00986"/>
    </source>
</evidence>
<evidence type="ECO:0000256" key="9">
    <source>
        <dbReference type="PROSITE-ProRule" id="PRU10072"/>
    </source>
</evidence>
<dbReference type="InterPro" id="IPR018085">
    <property type="entry name" value="Ura-DNA_Glyclase_AS"/>
</dbReference>
<feature type="compositionally biased region" description="Gly residues" evidence="10">
    <location>
        <begin position="197"/>
        <end position="210"/>
    </location>
</feature>
<accession>A0ABU1YXA0</accession>
<organism evidence="12 13">
    <name type="scientific">Pseudoglutamicibacter albus</name>
    <dbReference type="NCBI Taxonomy" id="98671"/>
    <lineage>
        <taxon>Bacteria</taxon>
        <taxon>Bacillati</taxon>
        <taxon>Actinomycetota</taxon>
        <taxon>Actinomycetes</taxon>
        <taxon>Micrococcales</taxon>
        <taxon>Micrococcaceae</taxon>
        <taxon>Pseudoglutamicibacter</taxon>
    </lineage>
</organism>
<dbReference type="PANTHER" id="PTHR11264">
    <property type="entry name" value="URACIL-DNA GLYCOSYLASE"/>
    <property type="match status" value="1"/>
</dbReference>
<keyword evidence="7 8" id="KW-0234">DNA repair</keyword>
<feature type="region of interest" description="Disordered" evidence="10">
    <location>
        <begin position="189"/>
        <end position="216"/>
    </location>
</feature>
<protein>
    <recommendedName>
        <fullName evidence="4 8">Uracil-DNA glycosylase</fullName>
        <shortName evidence="8">UDG</shortName>
        <ecNumber evidence="4 8">3.2.2.27</ecNumber>
    </recommendedName>
</protein>